<protein>
    <recommendedName>
        <fullName evidence="5">FAD-binding PCMH-type domain-containing protein</fullName>
    </recommendedName>
</protein>
<reference evidence="6" key="1">
    <citation type="journal article" date="2021" name="Nat. Commun.">
        <title>Genetic determinants of endophytism in the Arabidopsis root mycobiome.</title>
        <authorList>
            <person name="Mesny F."/>
            <person name="Miyauchi S."/>
            <person name="Thiergart T."/>
            <person name="Pickel B."/>
            <person name="Atanasova L."/>
            <person name="Karlsson M."/>
            <person name="Huettel B."/>
            <person name="Barry K.W."/>
            <person name="Haridas S."/>
            <person name="Chen C."/>
            <person name="Bauer D."/>
            <person name="Andreopoulos W."/>
            <person name="Pangilinan J."/>
            <person name="LaButti K."/>
            <person name="Riley R."/>
            <person name="Lipzen A."/>
            <person name="Clum A."/>
            <person name="Drula E."/>
            <person name="Henrissat B."/>
            <person name="Kohler A."/>
            <person name="Grigoriev I.V."/>
            <person name="Martin F.M."/>
            <person name="Hacquard S."/>
        </authorList>
    </citation>
    <scope>NUCLEOTIDE SEQUENCE</scope>
    <source>
        <strain evidence="6">MPI-SDFR-AT-0120</strain>
    </source>
</reference>
<dbReference type="InterPro" id="IPR016166">
    <property type="entry name" value="FAD-bd_PCMH"/>
</dbReference>
<comment type="similarity">
    <text evidence="1">Belongs to the oxygen-dependent FAD-linked oxidoreductase family.</text>
</comment>
<dbReference type="EMBL" id="JAGMVJ010000003">
    <property type="protein sequence ID" value="KAH7092319.1"/>
    <property type="molecule type" value="Genomic_DNA"/>
</dbReference>
<organism evidence="6 7">
    <name type="scientific">Paraphoma chrysanthemicola</name>
    <dbReference type="NCBI Taxonomy" id="798071"/>
    <lineage>
        <taxon>Eukaryota</taxon>
        <taxon>Fungi</taxon>
        <taxon>Dikarya</taxon>
        <taxon>Ascomycota</taxon>
        <taxon>Pezizomycotina</taxon>
        <taxon>Dothideomycetes</taxon>
        <taxon>Pleosporomycetidae</taxon>
        <taxon>Pleosporales</taxon>
        <taxon>Pleosporineae</taxon>
        <taxon>Phaeosphaeriaceae</taxon>
        <taxon>Paraphoma</taxon>
    </lineage>
</organism>
<dbReference type="InterPro" id="IPR016167">
    <property type="entry name" value="FAD-bd_PCMH_sub1"/>
</dbReference>
<keyword evidence="4" id="KW-0560">Oxidoreductase</keyword>
<dbReference type="PANTHER" id="PTHR42973:SF34">
    <property type="entry name" value="FAD BINDING DOMAIN PROTEIN (AFU_ORTHOLOGUE AFUA_3G02770)"/>
    <property type="match status" value="1"/>
</dbReference>
<dbReference type="PROSITE" id="PS51387">
    <property type="entry name" value="FAD_PCMH"/>
    <property type="match status" value="1"/>
</dbReference>
<evidence type="ECO:0000313" key="7">
    <source>
        <dbReference type="Proteomes" id="UP000813461"/>
    </source>
</evidence>
<dbReference type="SUPFAM" id="SSF56176">
    <property type="entry name" value="FAD-binding/transporter-associated domain-like"/>
    <property type="match status" value="1"/>
</dbReference>
<dbReference type="GO" id="GO:0016491">
    <property type="term" value="F:oxidoreductase activity"/>
    <property type="evidence" value="ECO:0007669"/>
    <property type="project" value="UniProtKB-KW"/>
</dbReference>
<dbReference type="GO" id="GO:0071949">
    <property type="term" value="F:FAD binding"/>
    <property type="evidence" value="ECO:0007669"/>
    <property type="project" value="InterPro"/>
</dbReference>
<dbReference type="Proteomes" id="UP000813461">
    <property type="component" value="Unassembled WGS sequence"/>
</dbReference>
<dbReference type="InterPro" id="IPR016169">
    <property type="entry name" value="FAD-bd_PCMH_sub2"/>
</dbReference>
<feature type="domain" description="FAD-binding PCMH-type" evidence="5">
    <location>
        <begin position="61"/>
        <end position="232"/>
    </location>
</feature>
<dbReference type="OrthoDB" id="2151789at2759"/>
<sequence>MGSIEQPRFDAVKALAKYGIELEETLEDVGGVARALSKLYPKQVVSDHDTWKTGFWSMNQRLANPAIIFQPTSAEEVAIVLILCRAAQCKFAVKSGGHAAMKGASSADNGVTIDLARLNAVVLNEDKSIASIGPGNTWARVCQQLDPHGLGVAGGRAGDVGAGGYTLGGGISFFASAQGWGCDNVRTFELVTADGSIISVTHSSHPDLYWALRGGGPNFGIVTRFDYETFPQGDIFAGSLYYDYEEKDNAINAFNTYSNHGDPKAATWFSIMTHKGKKLICALAMYADPHPDVKTLQPYLSIPNFGTSAKVRSMADMVHEVAEVNVKGHRQNYTNHTYKFDADFVSWLADTYWAEMDKAGEFFETQQGCLFLLQIITKEAVALMQRNGGNCLPFNEQDAPYLNVLTPTAWLKEEDDEAVMTFVKKLHGLAIEEGKRRGLYTDYVYMNYASAHQDVLKGYGEENYEKLRAIAAKHDPEEVFQKLRNGYFKFGGAPAPL</sequence>
<evidence type="ECO:0000256" key="2">
    <source>
        <dbReference type="ARBA" id="ARBA00022630"/>
    </source>
</evidence>
<accession>A0A8K0RBN3</accession>
<evidence type="ECO:0000256" key="1">
    <source>
        <dbReference type="ARBA" id="ARBA00005466"/>
    </source>
</evidence>
<dbReference type="Gene3D" id="3.30.465.10">
    <property type="match status" value="1"/>
</dbReference>
<gene>
    <name evidence="6" type="ORF">FB567DRAFT_557838</name>
</gene>
<keyword evidence="3" id="KW-0274">FAD</keyword>
<comment type="caution">
    <text evidence="6">The sequence shown here is derived from an EMBL/GenBank/DDBJ whole genome shotgun (WGS) entry which is preliminary data.</text>
</comment>
<dbReference type="InterPro" id="IPR006094">
    <property type="entry name" value="Oxid_FAD_bind_N"/>
</dbReference>
<evidence type="ECO:0000259" key="5">
    <source>
        <dbReference type="PROSITE" id="PS51387"/>
    </source>
</evidence>
<dbReference type="Gene3D" id="3.30.43.10">
    <property type="entry name" value="Uridine Diphospho-n-acetylenolpyruvylglucosamine Reductase, domain 2"/>
    <property type="match status" value="1"/>
</dbReference>
<dbReference type="InterPro" id="IPR036318">
    <property type="entry name" value="FAD-bd_PCMH-like_sf"/>
</dbReference>
<dbReference type="AlphaFoldDB" id="A0A8K0RBN3"/>
<proteinExistence type="inferred from homology"/>
<keyword evidence="2" id="KW-0285">Flavoprotein</keyword>
<dbReference type="Pfam" id="PF01565">
    <property type="entry name" value="FAD_binding_4"/>
    <property type="match status" value="1"/>
</dbReference>
<keyword evidence="7" id="KW-1185">Reference proteome</keyword>
<evidence type="ECO:0000256" key="4">
    <source>
        <dbReference type="ARBA" id="ARBA00023002"/>
    </source>
</evidence>
<dbReference type="InterPro" id="IPR050416">
    <property type="entry name" value="FAD-linked_Oxidoreductase"/>
</dbReference>
<evidence type="ECO:0000256" key="3">
    <source>
        <dbReference type="ARBA" id="ARBA00022827"/>
    </source>
</evidence>
<dbReference type="Gene3D" id="3.40.462.20">
    <property type="match status" value="1"/>
</dbReference>
<name>A0A8K0RBN3_9PLEO</name>
<dbReference type="PANTHER" id="PTHR42973">
    <property type="entry name" value="BINDING OXIDOREDUCTASE, PUTATIVE (AFU_ORTHOLOGUE AFUA_1G17690)-RELATED"/>
    <property type="match status" value="1"/>
</dbReference>
<evidence type="ECO:0000313" key="6">
    <source>
        <dbReference type="EMBL" id="KAH7092319.1"/>
    </source>
</evidence>